<protein>
    <submittedName>
        <fullName evidence="3">SdpI/YhfL protein family protein</fullName>
    </submittedName>
</protein>
<dbReference type="InterPro" id="IPR012867">
    <property type="entry name" value="DUF1648"/>
</dbReference>
<evidence type="ECO:0000313" key="3">
    <source>
        <dbReference type="EMBL" id="VVC04420.1"/>
    </source>
</evidence>
<sequence>MKKIELLQFVIVVLAFVISIIFYSQTPDDVASHWGIDGEVNGYMPKLQGLFFIPVLLIVLTLVLQIIPRIDPLKLNIDKFRKHYDNLIVLLLIFMVAIHCQMVLWNIGIKISMNLTLPLGLGALFFYIGIVLEHAKRNWTVGIRTPWTISNDEVWDKTHRVGGRLFRIIGIVTLLGVVFQNYAWLIILVPVVLAVIYLTIYSYMEYKKLKK</sequence>
<feature type="transmembrane region" description="Helical" evidence="1">
    <location>
        <begin position="87"/>
        <end position="105"/>
    </location>
</feature>
<evidence type="ECO:0000259" key="2">
    <source>
        <dbReference type="Pfam" id="PF07853"/>
    </source>
</evidence>
<dbReference type="InterPro" id="IPR026272">
    <property type="entry name" value="SdpI"/>
</dbReference>
<dbReference type="Proteomes" id="UP000789941">
    <property type="component" value="Unassembled WGS sequence"/>
</dbReference>
<dbReference type="PIRSF" id="PIRSF038959">
    <property type="entry name" value="SdpI"/>
    <property type="match status" value="1"/>
</dbReference>
<dbReference type="EMBL" id="CABMJJ010000009">
    <property type="protein sequence ID" value="VVC04420.1"/>
    <property type="molecule type" value="Genomic_DNA"/>
</dbReference>
<name>A0A5E4LR41_9ARCH</name>
<reference evidence="3 4" key="1">
    <citation type="submission" date="2019-08" db="EMBL/GenBank/DDBJ databases">
        <authorList>
            <person name="Vazquez-Campos X."/>
        </authorList>
    </citation>
    <scope>NUCLEOTIDE SEQUENCE [LARGE SCALE GENOMIC DNA]</scope>
    <source>
        <strain evidence="3">LFW-283_2</strain>
    </source>
</reference>
<feature type="transmembrane region" description="Helical" evidence="1">
    <location>
        <begin position="185"/>
        <end position="204"/>
    </location>
</feature>
<evidence type="ECO:0000313" key="4">
    <source>
        <dbReference type="Proteomes" id="UP000789941"/>
    </source>
</evidence>
<dbReference type="PANTHER" id="PTHR37810">
    <property type="entry name" value="IMMUNITY PROTEIN SDPI"/>
    <property type="match status" value="1"/>
</dbReference>
<comment type="caution">
    <text evidence="3">The sequence shown here is derived from an EMBL/GenBank/DDBJ whole genome shotgun (WGS) entry which is preliminary data.</text>
</comment>
<feature type="domain" description="DUF1648" evidence="2">
    <location>
        <begin position="10"/>
        <end position="58"/>
    </location>
</feature>
<feature type="transmembrane region" description="Helical" evidence="1">
    <location>
        <begin position="46"/>
        <end position="67"/>
    </location>
</feature>
<keyword evidence="1" id="KW-0812">Transmembrane</keyword>
<dbReference type="Pfam" id="PF13630">
    <property type="entry name" value="SdpI"/>
    <property type="match status" value="1"/>
</dbReference>
<feature type="transmembrane region" description="Helical" evidence="1">
    <location>
        <begin position="111"/>
        <end position="132"/>
    </location>
</feature>
<dbReference type="Pfam" id="PF07853">
    <property type="entry name" value="DUF1648"/>
    <property type="match status" value="1"/>
</dbReference>
<proteinExistence type="predicted"/>
<gene>
    <name evidence="3" type="ORF">LFW2832_00941</name>
</gene>
<evidence type="ECO:0000256" key="1">
    <source>
        <dbReference type="SAM" id="Phobius"/>
    </source>
</evidence>
<keyword evidence="1" id="KW-0472">Membrane</keyword>
<dbReference type="GO" id="GO:0009636">
    <property type="term" value="P:response to toxic substance"/>
    <property type="evidence" value="ECO:0007669"/>
    <property type="project" value="TreeGrafter"/>
</dbReference>
<dbReference type="InterPro" id="IPR025962">
    <property type="entry name" value="SdpI/YhfL"/>
</dbReference>
<keyword evidence="1" id="KW-1133">Transmembrane helix</keyword>
<feature type="transmembrane region" description="Helical" evidence="1">
    <location>
        <begin position="7"/>
        <end position="26"/>
    </location>
</feature>
<dbReference type="PANTHER" id="PTHR37810:SF5">
    <property type="entry name" value="IMMUNITY PROTEIN SDPI"/>
    <property type="match status" value="1"/>
</dbReference>
<accession>A0A5E4LR41</accession>
<organism evidence="3 4">
    <name type="scientific">Candidatus Bilamarchaeum dharawalense</name>
    <dbReference type="NCBI Taxonomy" id="2885759"/>
    <lineage>
        <taxon>Archaea</taxon>
        <taxon>Candidatus Micrarchaeota</taxon>
        <taxon>Candidatus Micrarchaeia</taxon>
        <taxon>Candidatus Anstonellales</taxon>
        <taxon>Candidatus Bilamarchaeaceae</taxon>
        <taxon>Candidatus Bilamarchaeum</taxon>
    </lineage>
</organism>
<feature type="transmembrane region" description="Helical" evidence="1">
    <location>
        <begin position="161"/>
        <end position="179"/>
    </location>
</feature>
<dbReference type="AlphaFoldDB" id="A0A5E4LR41"/>